<dbReference type="STRING" id="170623.SAMN04244579_03268"/>
<gene>
    <name evidence="1" type="ORF">SAMN04244579_03268</name>
</gene>
<protein>
    <recommendedName>
        <fullName evidence="3">BNR repeat-containing family member</fullName>
    </recommendedName>
</protein>
<name>A0A1H6WGF0_9GAMM</name>
<evidence type="ECO:0000313" key="1">
    <source>
        <dbReference type="EMBL" id="SEJ14284.1"/>
    </source>
</evidence>
<evidence type="ECO:0000313" key="2">
    <source>
        <dbReference type="Proteomes" id="UP000199005"/>
    </source>
</evidence>
<reference evidence="1 2" key="1">
    <citation type="submission" date="2016-10" db="EMBL/GenBank/DDBJ databases">
        <authorList>
            <person name="de Groot N.N."/>
        </authorList>
    </citation>
    <scope>NUCLEOTIDE SEQUENCE [LARGE SCALE GENOMIC DNA]</scope>
    <source>
        <strain evidence="1 2">DSM 1041</strain>
    </source>
</reference>
<dbReference type="EMBL" id="FNYO01000043">
    <property type="protein sequence ID" value="SEJ14284.1"/>
    <property type="molecule type" value="Genomic_DNA"/>
</dbReference>
<dbReference type="Proteomes" id="UP000199005">
    <property type="component" value="Unassembled WGS sequence"/>
</dbReference>
<organism evidence="1 2">
    <name type="scientific">Azotobacter beijerinckii</name>
    <dbReference type="NCBI Taxonomy" id="170623"/>
    <lineage>
        <taxon>Bacteria</taxon>
        <taxon>Pseudomonadati</taxon>
        <taxon>Pseudomonadota</taxon>
        <taxon>Gammaproteobacteria</taxon>
        <taxon>Pseudomonadales</taxon>
        <taxon>Pseudomonadaceae</taxon>
        <taxon>Azotobacter</taxon>
    </lineage>
</organism>
<proteinExistence type="predicted"/>
<dbReference type="RefSeq" id="WP_139211156.1">
    <property type="nucleotide sequence ID" value="NZ_FNYO01000043.1"/>
</dbReference>
<evidence type="ECO:0008006" key="3">
    <source>
        <dbReference type="Google" id="ProtNLM"/>
    </source>
</evidence>
<dbReference type="AlphaFoldDB" id="A0A1H6WGF0"/>
<accession>A0A1H6WGF0</accession>
<sequence length="395" mass="45422">MFKKFSFTLNGCFLYITTGYCSVTPGPPLEISLNTSRMELVFEWKKNKCSENNIPDSPARAFRSKDGRVFLYATHYDNVALVGNDLNNVTPSCKHKLSASMDKNPENFDARTWLQTFYTEDGNTIYSLGSSDYHGTWFKNCSRPIIENFDCWWSAIVLSVSKDGGDTFSIKSPPHHIVARAPHKFTHNPGRPAGFFTTSNIVRDGKFYYTLIYTYGYKEQKQGNCLIRTDDLSDPSSWRIWDGAGFNRQFVNPEHPNTKTPENHTCTTIDGIKNKVRSLLWHKPTQQYIAIYEIYQTSDNEGSLPDIQFEYIRSRDLLHWSTPEVLYRIKTPKNCEKMVTTGAYPSILNPDSDDRNFGTIDNHGFLYFTRFNSASNCKASFDRDLVRIPLKIKMH</sequence>